<protein>
    <recommendedName>
        <fullName evidence="3">Glycosyltransferase</fullName>
    </recommendedName>
</protein>
<dbReference type="Proteomes" id="UP000032946">
    <property type="component" value="Chromosome"/>
</dbReference>
<sequence>MEHLIVFTRYPEPGQTKTRLIPALGIEGAAKLHRQMTEKAIATVEKLQELRPISTEIKFTGTTLSQMQDWLGCHLCYNPQVGGNLGERMSEAFQSAFNRKYRSVVMIGSDCPAITSHILSQAFQLLQQFDIVLGPATDGGYYLIGLSRFIPEIFEGVNWGTELVWKQTISICHHLNIAVANLTILTDIDRPEDLEKLTDPISEII</sequence>
<evidence type="ECO:0008006" key="3">
    <source>
        <dbReference type="Google" id="ProtNLM"/>
    </source>
</evidence>
<accession>A0A9P1KHQ2</accession>
<evidence type="ECO:0000313" key="1">
    <source>
        <dbReference type="EMBL" id="CDM96534.1"/>
    </source>
</evidence>
<name>A0A9P1KHQ2_9CYAN</name>
<dbReference type="RefSeq" id="WP_008052361.1">
    <property type="nucleotide sequence ID" value="NZ_FO818640.1"/>
</dbReference>
<keyword evidence="2" id="KW-1185">Reference proteome</keyword>
<dbReference type="SUPFAM" id="SSF53448">
    <property type="entry name" value="Nucleotide-diphospho-sugar transferases"/>
    <property type="match status" value="1"/>
</dbReference>
<dbReference type="PANTHER" id="PTHR36529">
    <property type="entry name" value="SLL1095 PROTEIN"/>
    <property type="match status" value="1"/>
</dbReference>
<reference evidence="1 2" key="1">
    <citation type="submission" date="2014-02" db="EMBL/GenBank/DDBJ databases">
        <authorList>
            <person name="Genoscope - CEA"/>
        </authorList>
    </citation>
    <scope>NUCLEOTIDE SEQUENCE [LARGE SCALE GENOMIC DNA]</scope>
    <source>
        <strain evidence="1 2">PCC 8005</strain>
    </source>
</reference>
<dbReference type="NCBIfam" id="TIGR04282">
    <property type="entry name" value="glyco_like_cofC"/>
    <property type="match status" value="1"/>
</dbReference>
<dbReference type="Pfam" id="PF09837">
    <property type="entry name" value="DUF2064"/>
    <property type="match status" value="1"/>
</dbReference>
<dbReference type="Gene3D" id="3.90.550.10">
    <property type="entry name" value="Spore Coat Polysaccharide Biosynthesis Protein SpsA, Chain A"/>
    <property type="match status" value="1"/>
</dbReference>
<dbReference type="InterPro" id="IPR018641">
    <property type="entry name" value="Trfase_1_rSAM/seldom-assoc"/>
</dbReference>
<dbReference type="PANTHER" id="PTHR36529:SF1">
    <property type="entry name" value="GLYCOSYLTRANSFERASE"/>
    <property type="match status" value="1"/>
</dbReference>
<organism evidence="1 2">
    <name type="scientific">Limnospira indica PCC 8005</name>
    <dbReference type="NCBI Taxonomy" id="376219"/>
    <lineage>
        <taxon>Bacteria</taxon>
        <taxon>Bacillati</taxon>
        <taxon>Cyanobacteriota</taxon>
        <taxon>Cyanophyceae</taxon>
        <taxon>Oscillatoriophycideae</taxon>
        <taxon>Oscillatoriales</taxon>
        <taxon>Sirenicapillariaceae</taxon>
        <taxon>Limnospira</taxon>
    </lineage>
</organism>
<dbReference type="InterPro" id="IPR029044">
    <property type="entry name" value="Nucleotide-diphossugar_trans"/>
</dbReference>
<proteinExistence type="predicted"/>
<gene>
    <name evidence="1" type="ORF">ARTHRO_40943</name>
</gene>
<dbReference type="EMBL" id="FO818640">
    <property type="protein sequence ID" value="CDM96534.1"/>
    <property type="molecule type" value="Genomic_DNA"/>
</dbReference>
<dbReference type="AlphaFoldDB" id="A0A9P1KHQ2"/>
<evidence type="ECO:0000313" key="2">
    <source>
        <dbReference type="Proteomes" id="UP000032946"/>
    </source>
</evidence>